<evidence type="ECO:0000256" key="7">
    <source>
        <dbReference type="ARBA" id="ARBA00022726"/>
    </source>
</evidence>
<dbReference type="CDD" id="cd09009">
    <property type="entry name" value="PNP-EcPNPII_like"/>
    <property type="match status" value="1"/>
</dbReference>
<comment type="function">
    <text evidence="14">Catalyzes the phosphorolytic breakdown of the N-glycosidic bond in the beta-(deoxy)ribonucleoside molecules, with the formation of the corresponding free purine bases and pentose-1-phosphate. Preferentially acts on 6-oxopurine nucleosides including inosine and guanosine.</text>
</comment>
<dbReference type="GO" id="GO:0005737">
    <property type="term" value="C:cytoplasm"/>
    <property type="evidence" value="ECO:0007669"/>
    <property type="project" value="TreeGrafter"/>
</dbReference>
<dbReference type="Proteomes" id="UP000515152">
    <property type="component" value="Chromosome 11"/>
</dbReference>
<comment type="similarity">
    <text evidence="2">Belongs to the PNP/MTAP phosphorylase family.</text>
</comment>
<dbReference type="InterPro" id="IPR011270">
    <property type="entry name" value="Pur_Nuc_Pase_Ino/Guo-sp"/>
</dbReference>
<dbReference type="NCBIfam" id="TIGR01697">
    <property type="entry name" value="PNPH-PUNA-XAPA"/>
    <property type="match status" value="1"/>
</dbReference>
<evidence type="ECO:0000256" key="8">
    <source>
        <dbReference type="ARBA" id="ARBA00023918"/>
    </source>
</evidence>
<organism evidence="16 17">
    <name type="scientific">Clupea harengus</name>
    <name type="common">Atlantic herring</name>
    <dbReference type="NCBI Taxonomy" id="7950"/>
    <lineage>
        <taxon>Eukaryota</taxon>
        <taxon>Metazoa</taxon>
        <taxon>Chordata</taxon>
        <taxon>Craniata</taxon>
        <taxon>Vertebrata</taxon>
        <taxon>Euteleostomi</taxon>
        <taxon>Actinopterygii</taxon>
        <taxon>Neopterygii</taxon>
        <taxon>Teleostei</taxon>
        <taxon>Clupei</taxon>
        <taxon>Clupeiformes</taxon>
        <taxon>Clupeoidei</taxon>
        <taxon>Clupeidae</taxon>
        <taxon>Clupea</taxon>
    </lineage>
</organism>
<name>A0A6P8GB01_CLUHA</name>
<dbReference type="PANTHER" id="PTHR11904">
    <property type="entry name" value="METHYLTHIOADENOSINE/PURINE NUCLEOSIDE PHOSPHORYLASE"/>
    <property type="match status" value="1"/>
</dbReference>
<evidence type="ECO:0000256" key="6">
    <source>
        <dbReference type="ARBA" id="ARBA00022679"/>
    </source>
</evidence>
<dbReference type="NCBIfam" id="TIGR01700">
    <property type="entry name" value="PNPH"/>
    <property type="match status" value="1"/>
</dbReference>
<feature type="domain" description="Nucleoside phosphorylase" evidence="15">
    <location>
        <begin position="73"/>
        <end position="326"/>
    </location>
</feature>
<evidence type="ECO:0000256" key="5">
    <source>
        <dbReference type="ARBA" id="ARBA00022676"/>
    </source>
</evidence>
<evidence type="ECO:0000256" key="12">
    <source>
        <dbReference type="ARBA" id="ARBA00031036"/>
    </source>
</evidence>
<dbReference type="InterPro" id="IPR011268">
    <property type="entry name" value="Purine_phosphorylase"/>
</dbReference>
<dbReference type="UniPathway" id="UPA00606"/>
<dbReference type="RefSeq" id="XP_031432295.1">
    <property type="nucleotide sequence ID" value="XM_031576435.2"/>
</dbReference>
<keyword evidence="6" id="KW-0808">Transferase</keyword>
<evidence type="ECO:0000256" key="9">
    <source>
        <dbReference type="ARBA" id="ARBA00023929"/>
    </source>
</evidence>
<dbReference type="Pfam" id="PF01048">
    <property type="entry name" value="PNP_UDP_1"/>
    <property type="match status" value="1"/>
</dbReference>
<dbReference type="GeneID" id="105896180"/>
<accession>A0A6P8GB01</accession>
<keyword evidence="16" id="KW-1185">Reference proteome</keyword>
<dbReference type="GO" id="GO:0006166">
    <property type="term" value="P:purine ribonucleoside salvage"/>
    <property type="evidence" value="ECO:0007669"/>
    <property type="project" value="UniProtKB-KW"/>
</dbReference>
<dbReference type="SUPFAM" id="SSF53167">
    <property type="entry name" value="Purine and uridine phosphorylases"/>
    <property type="match status" value="1"/>
</dbReference>
<evidence type="ECO:0000313" key="17">
    <source>
        <dbReference type="RefSeq" id="XP_031432295.1"/>
    </source>
</evidence>
<dbReference type="InterPro" id="IPR000845">
    <property type="entry name" value="Nucleoside_phosphorylase_d"/>
</dbReference>
<keyword evidence="5" id="KW-0328">Glycosyltransferase</keyword>
<comment type="catalytic activity">
    <reaction evidence="10">
        <text>2'-deoxyinosine + phosphate = 2-deoxy-alpha-D-ribose 1-phosphate + hypoxanthine</text>
        <dbReference type="Rhea" id="RHEA:27750"/>
        <dbReference type="ChEBI" id="CHEBI:17368"/>
        <dbReference type="ChEBI" id="CHEBI:28997"/>
        <dbReference type="ChEBI" id="CHEBI:43474"/>
        <dbReference type="ChEBI" id="CHEBI:57259"/>
        <dbReference type="EC" id="2.4.2.1"/>
    </reaction>
</comment>
<evidence type="ECO:0000256" key="4">
    <source>
        <dbReference type="ARBA" id="ARBA00013834"/>
    </source>
</evidence>
<evidence type="ECO:0000256" key="3">
    <source>
        <dbReference type="ARBA" id="ARBA00011886"/>
    </source>
</evidence>
<evidence type="ECO:0000256" key="2">
    <source>
        <dbReference type="ARBA" id="ARBA00006751"/>
    </source>
</evidence>
<dbReference type="FunFam" id="3.40.50.1580:FF:000004">
    <property type="entry name" value="Purine nucleoside phosphorylase"/>
    <property type="match status" value="1"/>
</dbReference>
<dbReference type="NCBIfam" id="NF006054">
    <property type="entry name" value="PRK08202.1"/>
    <property type="match status" value="1"/>
</dbReference>
<evidence type="ECO:0000259" key="15">
    <source>
        <dbReference type="Pfam" id="PF01048"/>
    </source>
</evidence>
<dbReference type="Gene3D" id="3.40.50.1580">
    <property type="entry name" value="Nucleoside phosphorylase domain"/>
    <property type="match status" value="1"/>
</dbReference>
<evidence type="ECO:0000256" key="1">
    <source>
        <dbReference type="ARBA" id="ARBA00005058"/>
    </source>
</evidence>
<dbReference type="EC" id="2.4.2.1" evidence="3"/>
<evidence type="ECO:0000256" key="11">
    <source>
        <dbReference type="ARBA" id="ARBA00023970"/>
    </source>
</evidence>
<dbReference type="InterPro" id="IPR035994">
    <property type="entry name" value="Nucleoside_phosphorylase_sf"/>
</dbReference>
<comment type="catalytic activity">
    <reaction evidence="11">
        <text>guanosine + phosphate = alpha-D-ribose 1-phosphate + guanine</text>
        <dbReference type="Rhea" id="RHEA:13233"/>
        <dbReference type="ChEBI" id="CHEBI:16235"/>
        <dbReference type="ChEBI" id="CHEBI:16750"/>
        <dbReference type="ChEBI" id="CHEBI:43474"/>
        <dbReference type="ChEBI" id="CHEBI:57720"/>
        <dbReference type="EC" id="2.4.2.1"/>
    </reaction>
</comment>
<protein>
    <recommendedName>
        <fullName evidence="4">Purine nucleoside phosphorylase</fullName>
        <ecNumber evidence="3">2.4.2.1</ecNumber>
    </recommendedName>
    <alternativeName>
        <fullName evidence="13">Inosine phosphorylase</fullName>
    </alternativeName>
    <alternativeName>
        <fullName evidence="12">Inosine-guanosine phosphorylase</fullName>
    </alternativeName>
</protein>
<evidence type="ECO:0000256" key="13">
    <source>
        <dbReference type="ARBA" id="ARBA00033072"/>
    </source>
</evidence>
<dbReference type="OrthoDB" id="10261782at2759"/>
<dbReference type="GO" id="GO:0004731">
    <property type="term" value="F:purine-nucleoside phosphorylase activity"/>
    <property type="evidence" value="ECO:0007669"/>
    <property type="project" value="UniProtKB-EC"/>
</dbReference>
<reference evidence="17" key="1">
    <citation type="submission" date="2025-08" db="UniProtKB">
        <authorList>
            <consortium name="RefSeq"/>
        </authorList>
    </citation>
    <scope>IDENTIFICATION</scope>
</reference>
<gene>
    <name evidence="17" type="primary">pnp4b</name>
</gene>
<dbReference type="CTD" id="402940"/>
<comment type="catalytic activity">
    <reaction evidence="9">
        <text>2'-deoxyguanosine + phosphate = 2-deoxy-alpha-D-ribose 1-phosphate + guanine</text>
        <dbReference type="Rhea" id="RHEA:27738"/>
        <dbReference type="ChEBI" id="CHEBI:16235"/>
        <dbReference type="ChEBI" id="CHEBI:17172"/>
        <dbReference type="ChEBI" id="CHEBI:43474"/>
        <dbReference type="ChEBI" id="CHEBI:57259"/>
        <dbReference type="EC" id="2.4.2.1"/>
    </reaction>
</comment>
<evidence type="ECO:0000256" key="14">
    <source>
        <dbReference type="ARBA" id="ARBA00054498"/>
    </source>
</evidence>
<comment type="pathway">
    <text evidence="1">Purine metabolism; purine nucleoside salvage.</text>
</comment>
<proteinExistence type="inferred from homology"/>
<dbReference type="PANTHER" id="PTHR11904:SF24">
    <property type="entry name" value="PURINE NUCLEOSIDE PHOSPHORYLASE"/>
    <property type="match status" value="1"/>
</dbReference>
<sequence length="343" mass="38299">MTSHQAYGAVCAACHPPLSIQSGRPFLLFLKGIWLAQHRRFWHHAHQREICCSFENVKETTDWLLSRTRHRPKIAVVCGSGLGILADGVTNKQTFSYEDIPNFPVSTVPGHEGRLVFGYVKDKACVFMQGRVHLYEGYTLCKVTYPVRIFKLMGVETIIVTNASGGLCEDYKVGDIMIIKDHINLPGFAGQHPLCGPNDERFGIRFPCMSDAYSKDLRKLALSVGSDLGYSNFIREGVYCMVSGPNFETIAEARMLHILGSDSVGMSTVPEVTVAKHAGLRVLGISLITNKVSLDYSREEKANHEEVLETGQMRAEMLQKLLQTLISRYDQLDSNQMESLNSH</sequence>
<comment type="catalytic activity">
    <reaction evidence="8">
        <text>inosine + phosphate = alpha-D-ribose 1-phosphate + hypoxanthine</text>
        <dbReference type="Rhea" id="RHEA:27646"/>
        <dbReference type="ChEBI" id="CHEBI:17368"/>
        <dbReference type="ChEBI" id="CHEBI:17596"/>
        <dbReference type="ChEBI" id="CHEBI:43474"/>
        <dbReference type="ChEBI" id="CHEBI:57720"/>
        <dbReference type="EC" id="2.4.2.1"/>
    </reaction>
</comment>
<evidence type="ECO:0000313" key="16">
    <source>
        <dbReference type="Proteomes" id="UP000515152"/>
    </source>
</evidence>
<evidence type="ECO:0000256" key="10">
    <source>
        <dbReference type="ARBA" id="ARBA00023950"/>
    </source>
</evidence>
<dbReference type="AlphaFoldDB" id="A0A6P8GB01"/>
<keyword evidence="7" id="KW-0660">Purine salvage</keyword>